<keyword evidence="2 4" id="KW-0560">Oxidoreductase</keyword>
<protein>
    <submittedName>
        <fullName evidence="4">3-phenylpropionate-dihydrodiol/cinnamic acid-dihydrodiol dehydrogenase</fullName>
        <ecNumber evidence="4">1.3.1.87</ecNumber>
    </submittedName>
</protein>
<dbReference type="SUPFAM" id="SSF51735">
    <property type="entry name" value="NAD(P)-binding Rossmann-fold domains"/>
    <property type="match status" value="1"/>
</dbReference>
<keyword evidence="5" id="KW-1185">Reference proteome</keyword>
<evidence type="ECO:0000256" key="1">
    <source>
        <dbReference type="ARBA" id="ARBA00006484"/>
    </source>
</evidence>
<dbReference type="PRINTS" id="PR00081">
    <property type="entry name" value="GDHRDH"/>
</dbReference>
<dbReference type="Proteomes" id="UP000609651">
    <property type="component" value="Unassembled WGS sequence"/>
</dbReference>
<gene>
    <name evidence="4" type="primary">hcaB_1</name>
    <name evidence="4" type="ORF">LzC2_23290</name>
</gene>
<name>A0ABX1VDU0_9PLAN</name>
<dbReference type="EMBL" id="WTPX01000068">
    <property type="protein sequence ID" value="NNJ26248.1"/>
    <property type="molecule type" value="Genomic_DNA"/>
</dbReference>
<comment type="caution">
    <text evidence="4">The sequence shown here is derived from an EMBL/GenBank/DDBJ whole genome shotgun (WGS) entry which is preliminary data.</text>
</comment>
<proteinExistence type="inferred from homology"/>
<feature type="region of interest" description="Disordered" evidence="3">
    <location>
        <begin position="1"/>
        <end position="54"/>
    </location>
</feature>
<dbReference type="InterPro" id="IPR020904">
    <property type="entry name" value="Sc_DH/Rdtase_CS"/>
</dbReference>
<organism evidence="4 5">
    <name type="scientific">Alienimonas chondri</name>
    <dbReference type="NCBI Taxonomy" id="2681879"/>
    <lineage>
        <taxon>Bacteria</taxon>
        <taxon>Pseudomonadati</taxon>
        <taxon>Planctomycetota</taxon>
        <taxon>Planctomycetia</taxon>
        <taxon>Planctomycetales</taxon>
        <taxon>Planctomycetaceae</taxon>
        <taxon>Alienimonas</taxon>
    </lineage>
</organism>
<dbReference type="PANTHER" id="PTHR43639">
    <property type="entry name" value="OXIDOREDUCTASE, SHORT-CHAIN DEHYDROGENASE/REDUCTASE FAMILY (AFU_ORTHOLOGUE AFUA_5G02870)"/>
    <property type="match status" value="1"/>
</dbReference>
<dbReference type="EC" id="1.3.1.87" evidence="4"/>
<sequence length="326" mass="34881">MEALATGRSPGRLGESLPPLPRLPYPPGMTEGSPHPGTNPGPRANPGSSAPRPLAGQRALVTGAGRGIGAAIAVALARGGADVAINDLEAGDEARGVAERCREFGGRVRLAPADVGDRDAIDRIVAETAEEFGGLEIAVSNAAYSDRERFHEADMDGFERTIRVTMWGAFHLLRASTRRMIADRTAGSIVFVSSPHSWEPIPGAMAYNMAKAAVDQMARTAATELCEHRIRVNLVHPGWIDTPGERKFFHEDKLSALGSELPWGRLGKPEEIARGVLFLCDPASEYMTGSSLLIDGGIGLPVREMHRLDTPSRERPGETSPDARVE</sequence>
<evidence type="ECO:0000313" key="5">
    <source>
        <dbReference type="Proteomes" id="UP000609651"/>
    </source>
</evidence>
<dbReference type="InterPro" id="IPR002347">
    <property type="entry name" value="SDR_fam"/>
</dbReference>
<dbReference type="Pfam" id="PF13561">
    <property type="entry name" value="adh_short_C2"/>
    <property type="match status" value="1"/>
</dbReference>
<comment type="similarity">
    <text evidence="1">Belongs to the short-chain dehydrogenases/reductases (SDR) family.</text>
</comment>
<dbReference type="PROSITE" id="PS00061">
    <property type="entry name" value="ADH_SHORT"/>
    <property type="match status" value="1"/>
</dbReference>
<dbReference type="PANTHER" id="PTHR43639:SF1">
    <property type="entry name" value="SHORT-CHAIN DEHYDROGENASE_REDUCTASE FAMILY PROTEIN"/>
    <property type="match status" value="1"/>
</dbReference>
<feature type="compositionally biased region" description="Pro residues" evidence="3">
    <location>
        <begin position="18"/>
        <end position="27"/>
    </location>
</feature>
<dbReference type="Gene3D" id="3.40.50.720">
    <property type="entry name" value="NAD(P)-binding Rossmann-like Domain"/>
    <property type="match status" value="1"/>
</dbReference>
<accession>A0ABX1VDU0</accession>
<dbReference type="CDD" id="cd05233">
    <property type="entry name" value="SDR_c"/>
    <property type="match status" value="1"/>
</dbReference>
<dbReference type="InterPro" id="IPR036291">
    <property type="entry name" value="NAD(P)-bd_dom_sf"/>
</dbReference>
<evidence type="ECO:0000256" key="2">
    <source>
        <dbReference type="ARBA" id="ARBA00023002"/>
    </source>
</evidence>
<evidence type="ECO:0000256" key="3">
    <source>
        <dbReference type="SAM" id="MobiDB-lite"/>
    </source>
</evidence>
<reference evidence="4 5" key="1">
    <citation type="journal article" date="2020" name="Syst. Appl. Microbiol.">
        <title>Alienimonas chondri sp. nov., a novel planctomycete isolated from the biofilm of the red alga Chondrus crispus.</title>
        <authorList>
            <person name="Vitorino I."/>
            <person name="Albuquerque L."/>
            <person name="Wiegand S."/>
            <person name="Kallscheuer N."/>
            <person name="da Costa M.S."/>
            <person name="Lobo-da-Cunha A."/>
            <person name="Jogler C."/>
            <person name="Lage O.M."/>
        </authorList>
    </citation>
    <scope>NUCLEOTIDE SEQUENCE [LARGE SCALE GENOMIC DNA]</scope>
    <source>
        <strain evidence="4 5">LzC2</strain>
    </source>
</reference>
<feature type="region of interest" description="Disordered" evidence="3">
    <location>
        <begin position="306"/>
        <end position="326"/>
    </location>
</feature>
<dbReference type="GO" id="GO:0018498">
    <property type="term" value="F:2,3-dihydroxy-2,3-dihydro-phenylpropionate dehydrogenase activity"/>
    <property type="evidence" value="ECO:0007669"/>
    <property type="project" value="UniProtKB-EC"/>
</dbReference>
<evidence type="ECO:0000313" key="4">
    <source>
        <dbReference type="EMBL" id="NNJ26248.1"/>
    </source>
</evidence>